<keyword evidence="6" id="KW-0479">Metal-binding</keyword>
<dbReference type="SUPFAM" id="SSF53706">
    <property type="entry name" value="Formate dehydrogenase/DMSO reductase, domains 1-3"/>
    <property type="match status" value="1"/>
</dbReference>
<feature type="domain" description="2Fe-2S ferredoxin-type" evidence="15">
    <location>
        <begin position="1"/>
        <end position="78"/>
    </location>
</feature>
<dbReference type="GO" id="GO:0008137">
    <property type="term" value="F:NADH dehydrogenase (ubiquinone) activity"/>
    <property type="evidence" value="ECO:0007669"/>
    <property type="project" value="InterPro"/>
</dbReference>
<dbReference type="EMBL" id="LSRS01000003">
    <property type="protein sequence ID" value="KAF1085434.1"/>
    <property type="molecule type" value="Genomic_DNA"/>
</dbReference>
<dbReference type="PROSITE" id="PS00198">
    <property type="entry name" value="4FE4S_FER_1"/>
    <property type="match status" value="1"/>
</dbReference>
<dbReference type="Gene3D" id="3.10.20.740">
    <property type="match status" value="1"/>
</dbReference>
<dbReference type="InterPro" id="IPR050123">
    <property type="entry name" value="Prok_molybdopt-oxidoreductase"/>
</dbReference>
<dbReference type="Pfam" id="PF10588">
    <property type="entry name" value="NADH-G_4Fe-4S_3"/>
    <property type="match status" value="1"/>
</dbReference>
<dbReference type="PROSITE" id="PS00551">
    <property type="entry name" value="MOLYBDOPTERIN_PROK_1"/>
    <property type="match status" value="1"/>
</dbReference>
<dbReference type="SMART" id="SM00929">
    <property type="entry name" value="NADH-G_4Fe-4S_3"/>
    <property type="match status" value="1"/>
</dbReference>
<comment type="subcellular location">
    <subcellularLocation>
        <location evidence="2">Membrane</location>
    </subcellularLocation>
</comment>
<dbReference type="EC" id="1.17.1.9" evidence="19"/>
<dbReference type="CDD" id="cd00207">
    <property type="entry name" value="fer2"/>
    <property type="match status" value="1"/>
</dbReference>
<evidence type="ECO:0000256" key="9">
    <source>
        <dbReference type="ARBA" id="ARBA00023002"/>
    </source>
</evidence>
<name>A0A9D2WQ82_9FIRM</name>
<evidence type="ECO:0000256" key="10">
    <source>
        <dbReference type="ARBA" id="ARBA00023004"/>
    </source>
</evidence>
<evidence type="ECO:0000256" key="11">
    <source>
        <dbReference type="ARBA" id="ARBA00023014"/>
    </source>
</evidence>
<dbReference type="Gene3D" id="3.40.50.740">
    <property type="match status" value="1"/>
</dbReference>
<gene>
    <name evidence="19" type="ORF">SPSYN_01575</name>
</gene>
<evidence type="ECO:0000259" key="17">
    <source>
        <dbReference type="PROSITE" id="PS51669"/>
    </source>
</evidence>
<feature type="domain" description="4Fe-4S Mo/W bis-MGD-type" evidence="17">
    <location>
        <begin position="219"/>
        <end position="278"/>
    </location>
</feature>
<dbReference type="GO" id="GO:0008863">
    <property type="term" value="F:formate dehydrogenase (NAD+) activity"/>
    <property type="evidence" value="ECO:0007669"/>
    <property type="project" value="UniProtKB-EC"/>
</dbReference>
<dbReference type="AlphaFoldDB" id="A0A9D2WQ82"/>
<evidence type="ECO:0000259" key="18">
    <source>
        <dbReference type="PROSITE" id="PS51839"/>
    </source>
</evidence>
<dbReference type="GO" id="GO:0016020">
    <property type="term" value="C:membrane"/>
    <property type="evidence" value="ECO:0007669"/>
    <property type="project" value="UniProtKB-SubCell"/>
</dbReference>
<keyword evidence="9 19" id="KW-0560">Oxidoreductase</keyword>
<dbReference type="FunFam" id="3.10.20.740:FF:000004">
    <property type="entry name" value="NADH-quinone oxidoreductase"/>
    <property type="match status" value="1"/>
</dbReference>
<dbReference type="InterPro" id="IPR017896">
    <property type="entry name" value="4Fe4S_Fe-S-bd"/>
</dbReference>
<dbReference type="Gene3D" id="3.30.70.20">
    <property type="match status" value="1"/>
</dbReference>
<dbReference type="InterPro" id="IPR027467">
    <property type="entry name" value="MopterinOxRdtase_cofactor_BS"/>
</dbReference>
<keyword evidence="12" id="KW-0520">NAD</keyword>
<comment type="cofactor">
    <cofactor evidence="1">
        <name>[4Fe-4S] cluster</name>
        <dbReference type="ChEBI" id="CHEBI:49883"/>
    </cofactor>
</comment>
<dbReference type="GO" id="GO:0046872">
    <property type="term" value="F:metal ion binding"/>
    <property type="evidence" value="ECO:0007669"/>
    <property type="project" value="UniProtKB-KW"/>
</dbReference>
<organism evidence="19 20">
    <name type="scientific">Sporotomaculum syntrophicum</name>
    <dbReference type="NCBI Taxonomy" id="182264"/>
    <lineage>
        <taxon>Bacteria</taxon>
        <taxon>Bacillati</taxon>
        <taxon>Bacillota</taxon>
        <taxon>Clostridia</taxon>
        <taxon>Eubacteriales</taxon>
        <taxon>Desulfallaceae</taxon>
        <taxon>Sporotomaculum</taxon>
    </lineage>
</organism>
<accession>A0A9D2WQ82</accession>
<dbReference type="FunFam" id="3.30.70.20:FF:000035">
    <property type="entry name" value="Iron hydrogenase 1"/>
    <property type="match status" value="1"/>
</dbReference>
<evidence type="ECO:0000259" key="16">
    <source>
        <dbReference type="PROSITE" id="PS51379"/>
    </source>
</evidence>
<dbReference type="GO" id="GO:0003954">
    <property type="term" value="F:NADH dehydrogenase activity"/>
    <property type="evidence" value="ECO:0007669"/>
    <property type="project" value="TreeGrafter"/>
</dbReference>
<dbReference type="PROSITE" id="PS00641">
    <property type="entry name" value="COMPLEX1_75K_1"/>
    <property type="match status" value="1"/>
</dbReference>
<comment type="caution">
    <text evidence="19">The sequence shown here is derived from an EMBL/GenBank/DDBJ whole genome shotgun (WGS) entry which is preliminary data.</text>
</comment>
<evidence type="ECO:0000256" key="1">
    <source>
        <dbReference type="ARBA" id="ARBA00001966"/>
    </source>
</evidence>
<feature type="domain" description="4Fe-4S His(Cys)3-ligated-type" evidence="18">
    <location>
        <begin position="78"/>
        <end position="117"/>
    </location>
</feature>
<sequence>MITLTINGKEVQTPEGSTILEACQQAGIPVPTLCYDPDLRLAGSCRMCLVEIKGRPLYAASCVAPAENGIIVETESPGIVAARKVILELLSARHNFNCQVCEKNGNCKLQDYCYQYGVKESRFNYGEPTNYPINDPNPFFERDYNKCIMCTRCVRACEDITIARAISVDNRGHHAKIATAFDGNLTDSPCVFCGQCVMVCPTGALTSKVSAGLGRSYEVDKVLTTCSYCGTGCTLELNVKNDRVVGVTSNRTETGSPVNKGALCVKGRFGWDFINSPERLTTPLIKENGEFRKASWDEALDLVAKRLGEIKTEFGADSMAVFTSARVTNEENYIAQKFTRAVLGTNNVDHCARL</sequence>
<evidence type="ECO:0000313" key="20">
    <source>
        <dbReference type="Proteomes" id="UP000798488"/>
    </source>
</evidence>
<keyword evidence="13" id="KW-0472">Membrane</keyword>
<dbReference type="InterPro" id="IPR036010">
    <property type="entry name" value="2Fe-2S_ferredoxin-like_sf"/>
</dbReference>
<evidence type="ECO:0000256" key="6">
    <source>
        <dbReference type="ARBA" id="ARBA00022723"/>
    </source>
</evidence>
<dbReference type="SMART" id="SM00926">
    <property type="entry name" value="Molybdop_Fe4S4"/>
    <property type="match status" value="1"/>
</dbReference>
<evidence type="ECO:0000256" key="2">
    <source>
        <dbReference type="ARBA" id="ARBA00004370"/>
    </source>
</evidence>
<evidence type="ECO:0000256" key="5">
    <source>
        <dbReference type="ARBA" id="ARBA00022714"/>
    </source>
</evidence>
<comment type="similarity">
    <text evidence="3">Belongs to the complex I 75 kDa subunit family.</text>
</comment>
<evidence type="ECO:0000256" key="8">
    <source>
        <dbReference type="ARBA" id="ARBA00022967"/>
    </source>
</evidence>
<dbReference type="Pfam" id="PF13510">
    <property type="entry name" value="Fer2_4"/>
    <property type="match status" value="1"/>
</dbReference>
<dbReference type="SUPFAM" id="SSF54862">
    <property type="entry name" value="4Fe-4S ferredoxins"/>
    <property type="match status" value="1"/>
</dbReference>
<keyword evidence="7" id="KW-0677">Repeat</keyword>
<dbReference type="GO" id="GO:0042773">
    <property type="term" value="P:ATP synthesis coupled electron transport"/>
    <property type="evidence" value="ECO:0007669"/>
    <property type="project" value="InterPro"/>
</dbReference>
<comment type="cofactor">
    <cofactor evidence="14">
        <name>[2Fe-2S] cluster</name>
        <dbReference type="ChEBI" id="CHEBI:190135"/>
    </cofactor>
</comment>
<feature type="domain" description="4Fe-4S ferredoxin-type" evidence="16">
    <location>
        <begin position="179"/>
        <end position="210"/>
    </location>
</feature>
<dbReference type="Proteomes" id="UP000798488">
    <property type="component" value="Unassembled WGS sequence"/>
</dbReference>
<dbReference type="InterPro" id="IPR054351">
    <property type="entry name" value="NADH_UbQ_OxRdtase_ferredoxin"/>
</dbReference>
<dbReference type="PANTHER" id="PTHR43105">
    <property type="entry name" value="RESPIRATORY NITRATE REDUCTASE"/>
    <property type="match status" value="1"/>
</dbReference>
<evidence type="ECO:0000313" key="19">
    <source>
        <dbReference type="EMBL" id="KAF1085434.1"/>
    </source>
</evidence>
<dbReference type="InterPro" id="IPR001041">
    <property type="entry name" value="2Fe-2S_ferredoxin-type"/>
</dbReference>
<evidence type="ECO:0000256" key="13">
    <source>
        <dbReference type="ARBA" id="ARBA00023136"/>
    </source>
</evidence>
<dbReference type="GO" id="GO:0051539">
    <property type="term" value="F:4 iron, 4 sulfur cluster binding"/>
    <property type="evidence" value="ECO:0007669"/>
    <property type="project" value="UniProtKB-KW"/>
</dbReference>
<keyword evidence="11" id="KW-0411">Iron-sulfur</keyword>
<dbReference type="PANTHER" id="PTHR43105:SF14">
    <property type="entry name" value="FORMATE DEHYDROGENASE H"/>
    <property type="match status" value="1"/>
</dbReference>
<feature type="domain" description="4Fe-4S ferredoxin-type" evidence="16">
    <location>
        <begin position="138"/>
        <end position="171"/>
    </location>
</feature>
<dbReference type="PROSITE" id="PS51839">
    <property type="entry name" value="4FE4S_HC3"/>
    <property type="match status" value="1"/>
</dbReference>
<dbReference type="InterPro" id="IPR006656">
    <property type="entry name" value="Mopterin_OxRdtase"/>
</dbReference>
<dbReference type="PROSITE" id="PS51669">
    <property type="entry name" value="4FE4S_MOW_BIS_MGD"/>
    <property type="match status" value="1"/>
</dbReference>
<dbReference type="Pfam" id="PF04879">
    <property type="entry name" value="Molybdop_Fe4S4"/>
    <property type="match status" value="1"/>
</dbReference>
<dbReference type="Gene3D" id="2.20.25.90">
    <property type="entry name" value="ADC-like domains"/>
    <property type="match status" value="1"/>
</dbReference>
<protein>
    <submittedName>
        <fullName evidence="19">Formate dehydrogenase</fullName>
        <ecNumber evidence="19">1.17.1.9</ecNumber>
    </submittedName>
</protein>
<dbReference type="GO" id="GO:0051537">
    <property type="term" value="F:2 iron, 2 sulfur cluster binding"/>
    <property type="evidence" value="ECO:0007669"/>
    <property type="project" value="UniProtKB-KW"/>
</dbReference>
<keyword evidence="20" id="KW-1185">Reference proteome</keyword>
<evidence type="ECO:0000256" key="7">
    <source>
        <dbReference type="ARBA" id="ARBA00022737"/>
    </source>
</evidence>
<dbReference type="FunFam" id="2.20.25.90:FF:000001">
    <property type="entry name" value="Formate dehydrogenase subunit alpha"/>
    <property type="match status" value="1"/>
</dbReference>
<evidence type="ECO:0000256" key="3">
    <source>
        <dbReference type="ARBA" id="ARBA00005404"/>
    </source>
</evidence>
<evidence type="ECO:0000256" key="12">
    <source>
        <dbReference type="ARBA" id="ARBA00023027"/>
    </source>
</evidence>
<reference evidence="19" key="1">
    <citation type="submission" date="2016-02" db="EMBL/GenBank/DDBJ databases">
        <title>Draft Genome Sequence of Sporotomaculum syntrophicum Strain FB, a Syntrophic Benzoate Degrader.</title>
        <authorList>
            <person name="Nobu M.K."/>
            <person name="Narihiro T."/>
            <person name="Qiu Y.-L."/>
            <person name="Ohashi A."/>
            <person name="Liu W.-T."/>
            <person name="Yuji S."/>
        </authorList>
    </citation>
    <scope>NUCLEOTIDE SEQUENCE</scope>
    <source>
        <strain evidence="19">FB</strain>
    </source>
</reference>
<keyword evidence="10" id="KW-0408">Iron</keyword>
<evidence type="ECO:0000256" key="14">
    <source>
        <dbReference type="ARBA" id="ARBA00034078"/>
    </source>
</evidence>
<dbReference type="SUPFAM" id="SSF54292">
    <property type="entry name" value="2Fe-2S ferredoxin-like"/>
    <property type="match status" value="1"/>
</dbReference>
<proteinExistence type="inferred from homology"/>
<dbReference type="InterPro" id="IPR019574">
    <property type="entry name" value="NADH_UbQ_OxRdtase_Gsu_4Fe4S-bd"/>
</dbReference>
<keyword evidence="8" id="KW-1278">Translocase</keyword>
<dbReference type="PROSITE" id="PS51085">
    <property type="entry name" value="2FE2S_FER_2"/>
    <property type="match status" value="1"/>
</dbReference>
<dbReference type="InterPro" id="IPR017900">
    <property type="entry name" value="4Fe4S_Fe_S_CS"/>
</dbReference>
<dbReference type="Pfam" id="PF00384">
    <property type="entry name" value="Molybdopterin"/>
    <property type="match status" value="1"/>
</dbReference>
<keyword evidence="4" id="KW-0004">4Fe-4S</keyword>
<evidence type="ECO:0000256" key="4">
    <source>
        <dbReference type="ARBA" id="ARBA00022485"/>
    </source>
</evidence>
<dbReference type="InterPro" id="IPR006963">
    <property type="entry name" value="Mopterin_OxRdtase_4Fe-4S_dom"/>
</dbReference>
<evidence type="ECO:0000259" key="15">
    <source>
        <dbReference type="PROSITE" id="PS51085"/>
    </source>
</evidence>
<dbReference type="Pfam" id="PF22117">
    <property type="entry name" value="Fer4_Nqo3"/>
    <property type="match status" value="1"/>
</dbReference>
<dbReference type="InterPro" id="IPR000283">
    <property type="entry name" value="NADH_UbQ_OxRdtase_75kDa_su_CS"/>
</dbReference>
<keyword evidence="5" id="KW-0001">2Fe-2S</keyword>
<dbReference type="PROSITE" id="PS51379">
    <property type="entry name" value="4FE4S_FER_2"/>
    <property type="match status" value="2"/>
</dbReference>